<comment type="caution">
    <text evidence="1">The sequence shown here is derived from an EMBL/GenBank/DDBJ whole genome shotgun (WGS) entry which is preliminary data.</text>
</comment>
<dbReference type="EMBL" id="LAZR01000710">
    <property type="protein sequence ID" value="KKN59960.1"/>
    <property type="molecule type" value="Genomic_DNA"/>
</dbReference>
<dbReference type="AlphaFoldDB" id="A0A0F9RU24"/>
<name>A0A0F9RU24_9ZZZZ</name>
<protein>
    <submittedName>
        <fullName evidence="1">Uncharacterized protein</fullName>
    </submittedName>
</protein>
<accession>A0A0F9RU24</accession>
<evidence type="ECO:0000313" key="1">
    <source>
        <dbReference type="EMBL" id="KKN59960.1"/>
    </source>
</evidence>
<organism evidence="1">
    <name type="scientific">marine sediment metagenome</name>
    <dbReference type="NCBI Taxonomy" id="412755"/>
    <lineage>
        <taxon>unclassified sequences</taxon>
        <taxon>metagenomes</taxon>
        <taxon>ecological metagenomes</taxon>
    </lineage>
</organism>
<reference evidence="1" key="1">
    <citation type="journal article" date="2015" name="Nature">
        <title>Complex archaea that bridge the gap between prokaryotes and eukaryotes.</title>
        <authorList>
            <person name="Spang A."/>
            <person name="Saw J.H."/>
            <person name="Jorgensen S.L."/>
            <person name="Zaremba-Niedzwiedzka K."/>
            <person name="Martijn J."/>
            <person name="Lind A.E."/>
            <person name="van Eijk R."/>
            <person name="Schleper C."/>
            <person name="Guy L."/>
            <person name="Ettema T.J."/>
        </authorList>
    </citation>
    <scope>NUCLEOTIDE SEQUENCE</scope>
</reference>
<gene>
    <name evidence="1" type="ORF">LCGC14_0537100</name>
</gene>
<proteinExistence type="predicted"/>
<sequence>MDDVILKEVTLSKIDCKETKTAKNGNLYCSVGIQIGMDKWYNGLMWGDSIEVAKQWKPGDKVALAFFQEEYKGKMYSKFKLPTKTDLLNQRMTNMEAEIKLIKDHIKI</sequence>